<dbReference type="GO" id="GO:0003743">
    <property type="term" value="F:translation initiation factor activity"/>
    <property type="evidence" value="ECO:0007669"/>
    <property type="project" value="UniProtKB-KW"/>
</dbReference>
<organism evidence="1 2">
    <name type="scientific">Pseudoloma neurophilia</name>
    <dbReference type="NCBI Taxonomy" id="146866"/>
    <lineage>
        <taxon>Eukaryota</taxon>
        <taxon>Fungi</taxon>
        <taxon>Fungi incertae sedis</taxon>
        <taxon>Microsporidia</taxon>
        <taxon>Pseudoloma</taxon>
    </lineage>
</organism>
<dbReference type="GO" id="GO:0031369">
    <property type="term" value="F:translation initiation factor binding"/>
    <property type="evidence" value="ECO:0007669"/>
    <property type="project" value="TreeGrafter"/>
</dbReference>
<dbReference type="VEuPathDB" id="MicrosporidiaDB:M153_9476000826"/>
<dbReference type="Gene3D" id="3.90.550.10">
    <property type="entry name" value="Spore Coat Polysaccharide Biosynthesis Protein SpsA, Chain A"/>
    <property type="match status" value="1"/>
</dbReference>
<comment type="caution">
    <text evidence="1">The sequence shown here is derived from an EMBL/GenBank/DDBJ whole genome shotgun (WGS) entry which is preliminary data.</text>
</comment>
<dbReference type="PANTHER" id="PTHR45887">
    <property type="entry name" value="TRANSLATION INITIATION FACTOR EIF-2B SUBUNIT EPSILON"/>
    <property type="match status" value="1"/>
</dbReference>
<sequence>MIKVLLVCDFYEPKQIPNEVFSVKKNITLFPISNIPLIEYIMEHLFKNGFKDVILAGPSYLSILEYLKRTKYYRNMRIESFTNEYQSLGDIMRDIDERDTRINDLLIYYANTFVNFDLKEFYKQHINFKKEDKKVICTTVLLNESPEITNNLYGCDGKNIIYFEQKNRKGDFDIDVRDLNDKYPNLNFLSDKTKPRIFIVSSEIFSLFTEYFDCKTLEGIISSLLLLNAYNYKICQIDISELPLFVNKIKKKKTFDLNHVGLGALSFTQGISGNE</sequence>
<evidence type="ECO:0000313" key="2">
    <source>
        <dbReference type="Proteomes" id="UP000051530"/>
    </source>
</evidence>
<dbReference type="Proteomes" id="UP000051530">
    <property type="component" value="Unassembled WGS sequence"/>
</dbReference>
<protein>
    <submittedName>
        <fullName evidence="1">Translation initiation factor 2B, epsilon subunit (EIF-2Bepsilon/GCD6)</fullName>
    </submittedName>
</protein>
<dbReference type="InterPro" id="IPR029044">
    <property type="entry name" value="Nucleotide-diphossugar_trans"/>
</dbReference>
<dbReference type="GO" id="GO:0005085">
    <property type="term" value="F:guanyl-nucleotide exchange factor activity"/>
    <property type="evidence" value="ECO:0007669"/>
    <property type="project" value="TreeGrafter"/>
</dbReference>
<keyword evidence="1" id="KW-0396">Initiation factor</keyword>
<proteinExistence type="predicted"/>
<name>A0A0R0LZQ8_9MICR</name>
<reference evidence="1 2" key="1">
    <citation type="submission" date="2015-07" db="EMBL/GenBank/DDBJ databases">
        <title>The genome of Pseudoloma neurophilia, a relevant intracellular parasite of the zebrafish.</title>
        <authorList>
            <person name="Ndikumana S."/>
            <person name="Pelin A."/>
            <person name="Sanders J."/>
            <person name="Corradi N."/>
        </authorList>
    </citation>
    <scope>NUCLEOTIDE SEQUENCE [LARGE SCALE GENOMIC DNA]</scope>
    <source>
        <strain evidence="1 2">MK1</strain>
    </source>
</reference>
<evidence type="ECO:0000313" key="1">
    <source>
        <dbReference type="EMBL" id="KRH92231.1"/>
    </source>
</evidence>
<dbReference type="AlphaFoldDB" id="A0A0R0LZQ8"/>
<accession>A0A0R0LZQ8</accession>
<dbReference type="InterPro" id="IPR051956">
    <property type="entry name" value="eIF2B_epsilon"/>
</dbReference>
<keyword evidence="1" id="KW-0648">Protein biosynthesis</keyword>
<dbReference type="EMBL" id="LGUB01001095">
    <property type="protein sequence ID" value="KRH92231.1"/>
    <property type="molecule type" value="Genomic_DNA"/>
</dbReference>
<dbReference type="SUPFAM" id="SSF53448">
    <property type="entry name" value="Nucleotide-diphospho-sugar transferases"/>
    <property type="match status" value="1"/>
</dbReference>
<feature type="non-terminal residue" evidence="1">
    <location>
        <position position="275"/>
    </location>
</feature>
<gene>
    <name evidence="1" type="ORF">M153_9476000826</name>
</gene>
<dbReference type="PANTHER" id="PTHR45887:SF1">
    <property type="entry name" value="TRANSLATION INITIATION FACTOR EIF-2B SUBUNIT EPSILON"/>
    <property type="match status" value="1"/>
</dbReference>
<dbReference type="GO" id="GO:0005851">
    <property type="term" value="C:eukaryotic translation initiation factor 2B complex"/>
    <property type="evidence" value="ECO:0007669"/>
    <property type="project" value="TreeGrafter"/>
</dbReference>
<dbReference type="OrthoDB" id="424572at2759"/>
<keyword evidence="2" id="KW-1185">Reference proteome</keyword>